<name>A0A3B0B620_9BACL</name>
<dbReference type="Proteomes" id="UP000282311">
    <property type="component" value="Unassembled WGS sequence"/>
</dbReference>
<feature type="domain" description="Right handed beta helix" evidence="1">
    <location>
        <begin position="320"/>
        <end position="470"/>
    </location>
</feature>
<dbReference type="RefSeq" id="WP_120751281.1">
    <property type="nucleotide sequence ID" value="NZ_RBAH01000035.1"/>
</dbReference>
<proteinExistence type="predicted"/>
<comment type="caution">
    <text evidence="2">The sequence shown here is derived from an EMBL/GenBank/DDBJ whole genome shotgun (WGS) entry which is preliminary data.</text>
</comment>
<dbReference type="EMBL" id="RBAH01000035">
    <property type="protein sequence ID" value="RKN66027.1"/>
    <property type="molecule type" value="Genomic_DNA"/>
</dbReference>
<dbReference type="Pfam" id="PF13229">
    <property type="entry name" value="Beta_helix"/>
    <property type="match status" value="1"/>
</dbReference>
<evidence type="ECO:0000313" key="2">
    <source>
        <dbReference type="EMBL" id="RKN66027.1"/>
    </source>
</evidence>
<evidence type="ECO:0000259" key="1">
    <source>
        <dbReference type="Pfam" id="PF13229"/>
    </source>
</evidence>
<dbReference type="InterPro" id="IPR011050">
    <property type="entry name" value="Pectin_lyase_fold/virulence"/>
</dbReference>
<dbReference type="SUPFAM" id="SSF51126">
    <property type="entry name" value="Pectin lyase-like"/>
    <property type="match status" value="1"/>
</dbReference>
<protein>
    <recommendedName>
        <fullName evidence="1">Right handed beta helix domain-containing protein</fullName>
    </recommendedName>
</protein>
<dbReference type="PROSITE" id="PS51318">
    <property type="entry name" value="TAT"/>
    <property type="match status" value="1"/>
</dbReference>
<dbReference type="AlphaFoldDB" id="A0A3B0B620"/>
<dbReference type="InterPro" id="IPR006626">
    <property type="entry name" value="PbH1"/>
</dbReference>
<reference evidence="2 3" key="1">
    <citation type="journal article" date="2007" name="Int. J. Syst. Evol. Microbiol.">
        <title>Paenibacillus ginsengarvi sp. nov., isolated from soil from ginseng cultivation.</title>
        <authorList>
            <person name="Yoon M.H."/>
            <person name="Ten L.N."/>
            <person name="Im W.T."/>
        </authorList>
    </citation>
    <scope>NUCLEOTIDE SEQUENCE [LARGE SCALE GENOMIC DNA]</scope>
    <source>
        <strain evidence="2 3">KCTC 13059</strain>
    </source>
</reference>
<organism evidence="2 3">
    <name type="scientific">Paenibacillus ginsengarvi</name>
    <dbReference type="NCBI Taxonomy" id="400777"/>
    <lineage>
        <taxon>Bacteria</taxon>
        <taxon>Bacillati</taxon>
        <taxon>Bacillota</taxon>
        <taxon>Bacilli</taxon>
        <taxon>Bacillales</taxon>
        <taxon>Paenibacillaceae</taxon>
        <taxon>Paenibacillus</taxon>
    </lineage>
</organism>
<sequence>MKSNGENAPAERLLSRRKLLASAGIAGLSLYSGTLLSAKANDKGLGGTVTNAVYGGDPEEAECLLRANGAISVLDYGAIGDGITDDTEAFRDAAQTGKMMIVPKPAVYYKVSGPITLTNSVYGIGTPEVRMEGADGSANKRMFIIQSYRGAALHVSGLHLNGQYTGGTVGEQSHLLRVIDSGNIYVHHNRFNTAYGDCVYFGADYIRPCENVHVYQNEMIGPRRCAVALVSVKKAWVRDNIISDAHDYVATIDIEPNKTSSGTEIVEDIWIEDNVFDCAGIFINTYSPNAGFPNKRLTIRGNQGQSRYFFRSIAGETGNTEDVCIADNEFYGSVGDARMFTSSRVQKGLVIRGNRDYGTGSSGWNISNADNAVVSHNVIDAVRAIAASFRNCNRLLFHGNRINHVYSSYGAVRFAGPETTEGNVVTDNIFLDTDYGLKFETVASRMIVSNNHIDSKRACIQLEATAAGSDIRIFQDNVFANDGVPVGNPAYLLKPMTPEAITKGVSVSWANSVPTSGSWIQGSVVYKTAASSAECMGWICVASGSPGNWEPFGIVGEARVILKSPAGSRYAVTVTDTGELVTSTIV</sequence>
<dbReference type="SMART" id="SM00710">
    <property type="entry name" value="PbH1"/>
    <property type="match status" value="9"/>
</dbReference>
<dbReference type="InterPro" id="IPR006311">
    <property type="entry name" value="TAT_signal"/>
</dbReference>
<keyword evidence="3" id="KW-1185">Reference proteome</keyword>
<dbReference type="Gene3D" id="2.160.20.10">
    <property type="entry name" value="Single-stranded right-handed beta-helix, Pectin lyase-like"/>
    <property type="match status" value="2"/>
</dbReference>
<dbReference type="InterPro" id="IPR012334">
    <property type="entry name" value="Pectin_lyas_fold"/>
</dbReference>
<gene>
    <name evidence="2" type="ORF">D7M11_31625</name>
</gene>
<evidence type="ECO:0000313" key="3">
    <source>
        <dbReference type="Proteomes" id="UP000282311"/>
    </source>
</evidence>
<dbReference type="InterPro" id="IPR039448">
    <property type="entry name" value="Beta_helix"/>
</dbReference>
<dbReference type="OrthoDB" id="6502305at2"/>
<accession>A0A3B0B620</accession>